<keyword evidence="6 8" id="KW-0472">Membrane</keyword>
<accession>A0A8B6CVU8</accession>
<evidence type="ECO:0000256" key="8">
    <source>
        <dbReference type="SAM" id="Phobius"/>
    </source>
</evidence>
<feature type="transmembrane region" description="Helical" evidence="8">
    <location>
        <begin position="567"/>
        <end position="586"/>
    </location>
</feature>
<dbReference type="Pfam" id="PF10225">
    <property type="entry name" value="NEMP"/>
    <property type="match status" value="1"/>
</dbReference>
<keyword evidence="3 8" id="KW-0812">Transmembrane</keyword>
<gene>
    <name evidence="9" type="ORF">MGAL_10B056215</name>
</gene>
<evidence type="ECO:0000256" key="3">
    <source>
        <dbReference type="ARBA" id="ARBA00022692"/>
    </source>
</evidence>
<dbReference type="InterPro" id="IPR019358">
    <property type="entry name" value="NEMP_fam"/>
</dbReference>
<proteinExistence type="inferred from homology"/>
<sequence>MGDCNSRTANLIDYIELDETDYHQNSEGKSNLPTNYTSDLILPKRNNLDPEINEQGRMLIDFCIESKMRILNGRIDGDSLGFHTYYCPRGSSNSANKTFNFRPFKGKRKKKKGKQKWFNGNCKFFKRELNNLGSRLQQHPNNHDLKTSYHQLRREYKKLLKDTKKKFITDIIDKLDSLHEDNPKLFWKTINNLKKNTNREENPIPLSEMSNYLKKLYEENNTDLDISKIEIENINNKHLDYAFIFVTTSKDCFPPECFIISKDAQTSTISVKNSSWTVFCYEGKPESPFLLWSNPVLKLSTSNGTAESFQFICAESPDQVEEKKESAMQLPQILQNLRFMFNVELKDMSFSPFNQSCIGIHSNQQYTADFKYKSRFLGIPFGYRFIVTFFFDFAERTYSPFKYNCIGIHGKQQYDVFFVNKRIELWYVAYLFLGLLIFLYARHLSQNVNLQYGSGVSLGIIASLLILMIILHRVFPQSLKKLGYLMVLSSCCASMYFWQLFATSFSSTIMSYWKWILGYIAVTGFLSFGACYKYGPITDKKSLNILQWLIQALGLLMIYQGTQIPKISVAIIMVILTLYNLPKGLYSNKLTRYF</sequence>
<feature type="transmembrane region" description="Helical" evidence="8">
    <location>
        <begin position="512"/>
        <end position="531"/>
    </location>
</feature>
<evidence type="ECO:0000313" key="10">
    <source>
        <dbReference type="Proteomes" id="UP000596742"/>
    </source>
</evidence>
<dbReference type="EMBL" id="UYJE01002402">
    <property type="protein sequence ID" value="VDI10366.1"/>
    <property type="molecule type" value="Genomic_DNA"/>
</dbReference>
<evidence type="ECO:0000256" key="1">
    <source>
        <dbReference type="ARBA" id="ARBA00004575"/>
    </source>
</evidence>
<keyword evidence="4" id="KW-0732">Signal</keyword>
<dbReference type="PANTHER" id="PTHR13598">
    <property type="entry name" value="AT07567P-RELATED"/>
    <property type="match status" value="1"/>
</dbReference>
<dbReference type="Proteomes" id="UP000596742">
    <property type="component" value="Unassembled WGS sequence"/>
</dbReference>
<comment type="caution">
    <text evidence="9">The sequence shown here is derived from an EMBL/GenBank/DDBJ whole genome shotgun (WGS) entry which is preliminary data.</text>
</comment>
<organism evidence="9 10">
    <name type="scientific">Mytilus galloprovincialis</name>
    <name type="common">Mediterranean mussel</name>
    <dbReference type="NCBI Taxonomy" id="29158"/>
    <lineage>
        <taxon>Eukaryota</taxon>
        <taxon>Metazoa</taxon>
        <taxon>Spiralia</taxon>
        <taxon>Lophotrochozoa</taxon>
        <taxon>Mollusca</taxon>
        <taxon>Bivalvia</taxon>
        <taxon>Autobranchia</taxon>
        <taxon>Pteriomorphia</taxon>
        <taxon>Mytilida</taxon>
        <taxon>Mytiloidea</taxon>
        <taxon>Mytilidae</taxon>
        <taxon>Mytilinae</taxon>
        <taxon>Mytilus</taxon>
    </lineage>
</organism>
<keyword evidence="7" id="KW-0539">Nucleus</keyword>
<reference evidence="9" key="1">
    <citation type="submission" date="2018-11" db="EMBL/GenBank/DDBJ databases">
        <authorList>
            <person name="Alioto T."/>
            <person name="Alioto T."/>
        </authorList>
    </citation>
    <scope>NUCLEOTIDE SEQUENCE</scope>
</reference>
<keyword evidence="5 8" id="KW-1133">Transmembrane helix</keyword>
<protein>
    <submittedName>
        <fullName evidence="9">Uncharacterized protein</fullName>
    </submittedName>
</protein>
<evidence type="ECO:0000256" key="4">
    <source>
        <dbReference type="ARBA" id="ARBA00022729"/>
    </source>
</evidence>
<evidence type="ECO:0000313" key="9">
    <source>
        <dbReference type="EMBL" id="VDI10366.1"/>
    </source>
</evidence>
<dbReference type="GO" id="GO:0005637">
    <property type="term" value="C:nuclear inner membrane"/>
    <property type="evidence" value="ECO:0007669"/>
    <property type="project" value="UniProtKB-SubCell"/>
</dbReference>
<evidence type="ECO:0000256" key="6">
    <source>
        <dbReference type="ARBA" id="ARBA00023136"/>
    </source>
</evidence>
<feature type="non-terminal residue" evidence="9">
    <location>
        <position position="1"/>
    </location>
</feature>
<comment type="subcellular location">
    <subcellularLocation>
        <location evidence="1">Nucleus inner membrane</location>
        <topology evidence="1">Multi-pass membrane protein</topology>
        <orientation evidence="1">Nucleoplasmic side</orientation>
    </subcellularLocation>
</comment>
<feature type="transmembrane region" description="Helical" evidence="8">
    <location>
        <begin position="425"/>
        <end position="444"/>
    </location>
</feature>
<name>A0A8B6CVU8_MYTGA</name>
<evidence type="ECO:0000256" key="2">
    <source>
        <dbReference type="ARBA" id="ARBA00005748"/>
    </source>
</evidence>
<feature type="transmembrane region" description="Helical" evidence="8">
    <location>
        <begin position="482"/>
        <end position="500"/>
    </location>
</feature>
<evidence type="ECO:0000256" key="7">
    <source>
        <dbReference type="ARBA" id="ARBA00023242"/>
    </source>
</evidence>
<dbReference type="AlphaFoldDB" id="A0A8B6CVU8"/>
<dbReference type="PANTHER" id="PTHR13598:SF1">
    <property type="entry name" value="AT07567P-RELATED"/>
    <property type="match status" value="1"/>
</dbReference>
<keyword evidence="10" id="KW-1185">Reference proteome</keyword>
<comment type="similarity">
    <text evidence="2">Belongs to the NEMP family.</text>
</comment>
<evidence type="ECO:0000256" key="5">
    <source>
        <dbReference type="ARBA" id="ARBA00022989"/>
    </source>
</evidence>
<dbReference type="OrthoDB" id="509138at2759"/>
<feature type="transmembrane region" description="Helical" evidence="8">
    <location>
        <begin position="450"/>
        <end position="470"/>
    </location>
</feature>